<dbReference type="Gene3D" id="3.30.565.10">
    <property type="entry name" value="Histidine kinase-like ATPase, C-terminal domain"/>
    <property type="match status" value="1"/>
</dbReference>
<feature type="domain" description="Histidine kinase/HSP90-like ATPase" evidence="1">
    <location>
        <begin position="36"/>
        <end position="136"/>
    </location>
</feature>
<keyword evidence="2" id="KW-0808">Transferase</keyword>
<organism evidence="2 3">
    <name type="scientific">Conexibacter arvalis</name>
    <dbReference type="NCBI Taxonomy" id="912552"/>
    <lineage>
        <taxon>Bacteria</taxon>
        <taxon>Bacillati</taxon>
        <taxon>Actinomycetota</taxon>
        <taxon>Thermoleophilia</taxon>
        <taxon>Solirubrobacterales</taxon>
        <taxon>Conexibacteraceae</taxon>
        <taxon>Conexibacter</taxon>
    </lineage>
</organism>
<keyword evidence="3" id="KW-1185">Reference proteome</keyword>
<evidence type="ECO:0000259" key="1">
    <source>
        <dbReference type="SMART" id="SM00387"/>
    </source>
</evidence>
<reference evidence="2 3" key="1">
    <citation type="submission" date="2020-08" db="EMBL/GenBank/DDBJ databases">
        <title>Genomic Encyclopedia of Archaeal and Bacterial Type Strains, Phase II (KMG-II): from individual species to whole genera.</title>
        <authorList>
            <person name="Goeker M."/>
        </authorList>
    </citation>
    <scope>NUCLEOTIDE SEQUENCE [LARGE SCALE GENOMIC DNA]</scope>
    <source>
        <strain evidence="2 3">DSM 23288</strain>
    </source>
</reference>
<name>A0A840II03_9ACTN</name>
<dbReference type="InterPro" id="IPR003594">
    <property type="entry name" value="HATPase_dom"/>
</dbReference>
<dbReference type="Pfam" id="PF13581">
    <property type="entry name" value="HATPase_c_2"/>
    <property type="match status" value="1"/>
</dbReference>
<dbReference type="InterPro" id="IPR036890">
    <property type="entry name" value="HATPase_C_sf"/>
</dbReference>
<dbReference type="SMART" id="SM00387">
    <property type="entry name" value="HATPase_c"/>
    <property type="match status" value="1"/>
</dbReference>
<evidence type="ECO:0000313" key="3">
    <source>
        <dbReference type="Proteomes" id="UP000585272"/>
    </source>
</evidence>
<keyword evidence="2" id="KW-0418">Kinase</keyword>
<evidence type="ECO:0000313" key="2">
    <source>
        <dbReference type="EMBL" id="MBB4663578.1"/>
    </source>
</evidence>
<accession>A0A840II03</accession>
<dbReference type="EC" id="2.7.11.1" evidence="2"/>
<proteinExistence type="predicted"/>
<dbReference type="AlphaFoldDB" id="A0A840II03"/>
<dbReference type="GO" id="GO:0004674">
    <property type="term" value="F:protein serine/threonine kinase activity"/>
    <property type="evidence" value="ECO:0007669"/>
    <property type="project" value="UniProtKB-EC"/>
</dbReference>
<dbReference type="RefSeq" id="WP_183343297.1">
    <property type="nucleotide sequence ID" value="NZ_JACHNU010000004.1"/>
</dbReference>
<comment type="caution">
    <text evidence="2">The sequence shown here is derived from an EMBL/GenBank/DDBJ whole genome shotgun (WGS) entry which is preliminary data.</text>
</comment>
<protein>
    <submittedName>
        <fullName evidence="2">Serine/threonine-protein kinase RsbT</fullName>
        <ecNumber evidence="2">2.7.11.1</ecNumber>
    </submittedName>
</protein>
<sequence>MAAAAEVRVEIASDADVVAARQAGRRLAEALGLGTTDLTLVATAISEIARNITAYAGSGEIVVRPVELNGAHGLEVVARDAGPGIADVERALQDGYTTGGGLGLGLPGARRLMDEFEIVSQPGVGTTVTMTKWVST</sequence>
<gene>
    <name evidence="2" type="ORF">BDZ31_003173</name>
</gene>
<dbReference type="EMBL" id="JACHNU010000004">
    <property type="protein sequence ID" value="MBB4663578.1"/>
    <property type="molecule type" value="Genomic_DNA"/>
</dbReference>
<dbReference type="SUPFAM" id="SSF55874">
    <property type="entry name" value="ATPase domain of HSP90 chaperone/DNA topoisomerase II/histidine kinase"/>
    <property type="match status" value="1"/>
</dbReference>
<dbReference type="Proteomes" id="UP000585272">
    <property type="component" value="Unassembled WGS sequence"/>
</dbReference>